<dbReference type="InterPro" id="IPR000719">
    <property type="entry name" value="Prot_kinase_dom"/>
</dbReference>
<dbReference type="InterPro" id="IPR011989">
    <property type="entry name" value="ARM-like"/>
</dbReference>
<dbReference type="Pfam" id="PF00069">
    <property type="entry name" value="Pkinase"/>
    <property type="match status" value="1"/>
</dbReference>
<keyword evidence="2" id="KW-1185">Reference proteome</keyword>
<dbReference type="InterPro" id="IPR011009">
    <property type="entry name" value="Kinase-like_dom_sf"/>
</dbReference>
<name>A0A6A6KRF1_HEVBR</name>
<dbReference type="EMBL" id="JAAGAX010000015">
    <property type="protein sequence ID" value="KAF2290633.1"/>
    <property type="molecule type" value="Genomic_DNA"/>
</dbReference>
<evidence type="ECO:0000313" key="1">
    <source>
        <dbReference type="EMBL" id="KAF2290633.1"/>
    </source>
</evidence>
<dbReference type="InterPro" id="IPR021133">
    <property type="entry name" value="HEAT_type_2"/>
</dbReference>
<dbReference type="Gene3D" id="1.10.510.10">
    <property type="entry name" value="Transferase(Phosphotransferase) domain 1"/>
    <property type="match status" value="1"/>
</dbReference>
<dbReference type="PANTHER" id="PTHR12984">
    <property type="entry name" value="SCY1-RELATED S/T PROTEIN KINASE-LIKE"/>
    <property type="match status" value="1"/>
</dbReference>
<dbReference type="PANTHER" id="PTHR12984:SF6">
    <property type="entry name" value="SCY1-LIKE PROTEIN 2"/>
    <property type="match status" value="1"/>
</dbReference>
<organism evidence="1 2">
    <name type="scientific">Hevea brasiliensis</name>
    <name type="common">Para rubber tree</name>
    <name type="synonym">Siphonia brasiliensis</name>
    <dbReference type="NCBI Taxonomy" id="3981"/>
    <lineage>
        <taxon>Eukaryota</taxon>
        <taxon>Viridiplantae</taxon>
        <taxon>Streptophyta</taxon>
        <taxon>Embryophyta</taxon>
        <taxon>Tracheophyta</taxon>
        <taxon>Spermatophyta</taxon>
        <taxon>Magnoliopsida</taxon>
        <taxon>eudicotyledons</taxon>
        <taxon>Gunneridae</taxon>
        <taxon>Pentapetalae</taxon>
        <taxon>rosids</taxon>
        <taxon>fabids</taxon>
        <taxon>Malpighiales</taxon>
        <taxon>Euphorbiaceae</taxon>
        <taxon>Crotonoideae</taxon>
        <taxon>Micrandreae</taxon>
        <taxon>Hevea</taxon>
    </lineage>
</organism>
<dbReference type="AlphaFoldDB" id="A0A6A6KRF1"/>
<evidence type="ECO:0000313" key="2">
    <source>
        <dbReference type="Proteomes" id="UP000467840"/>
    </source>
</evidence>
<accession>A0A6A6KRF1</accession>
<reference evidence="1 2" key="1">
    <citation type="journal article" date="2020" name="Mol. Plant">
        <title>The Chromosome-Based Rubber Tree Genome Provides New Insights into Spurge Genome Evolution and Rubber Biosynthesis.</title>
        <authorList>
            <person name="Liu J."/>
            <person name="Shi C."/>
            <person name="Shi C.C."/>
            <person name="Li W."/>
            <person name="Zhang Q.J."/>
            <person name="Zhang Y."/>
            <person name="Li K."/>
            <person name="Lu H.F."/>
            <person name="Shi C."/>
            <person name="Zhu S.T."/>
            <person name="Xiao Z.Y."/>
            <person name="Nan H."/>
            <person name="Yue Y."/>
            <person name="Zhu X.G."/>
            <person name="Wu Y."/>
            <person name="Hong X.N."/>
            <person name="Fan G.Y."/>
            <person name="Tong Y."/>
            <person name="Zhang D."/>
            <person name="Mao C.L."/>
            <person name="Liu Y.L."/>
            <person name="Hao S.J."/>
            <person name="Liu W.Q."/>
            <person name="Lv M.Q."/>
            <person name="Zhang H.B."/>
            <person name="Liu Y."/>
            <person name="Hu-Tang G.R."/>
            <person name="Wang J.P."/>
            <person name="Wang J.H."/>
            <person name="Sun Y.H."/>
            <person name="Ni S.B."/>
            <person name="Chen W.B."/>
            <person name="Zhang X.C."/>
            <person name="Jiao Y.N."/>
            <person name="Eichler E.E."/>
            <person name="Li G.H."/>
            <person name="Liu X."/>
            <person name="Gao L.Z."/>
        </authorList>
    </citation>
    <scope>NUCLEOTIDE SEQUENCE [LARGE SCALE GENOMIC DNA]</scope>
    <source>
        <strain evidence="2">cv. GT1</strain>
        <tissue evidence="1">Leaf</tissue>
    </source>
</reference>
<protein>
    <submittedName>
        <fullName evidence="1">Uncharacterized protein</fullName>
    </submittedName>
</protein>
<dbReference type="SMART" id="SM00220">
    <property type="entry name" value="S_TKc"/>
    <property type="match status" value="1"/>
</dbReference>
<dbReference type="InterPro" id="IPR051177">
    <property type="entry name" value="CIK-Related_Protein"/>
</dbReference>
<dbReference type="Gene3D" id="3.30.200.20">
    <property type="entry name" value="Phosphorylase Kinase, domain 1"/>
    <property type="match status" value="1"/>
</dbReference>
<dbReference type="Proteomes" id="UP000467840">
    <property type="component" value="Chromosome 2"/>
</dbReference>
<comment type="caution">
    <text evidence="1">The sequence shown here is derived from an EMBL/GenBank/DDBJ whole genome shotgun (WGS) entry which is preliminary data.</text>
</comment>
<dbReference type="SUPFAM" id="SSF56112">
    <property type="entry name" value="Protein kinase-like (PK-like)"/>
    <property type="match status" value="1"/>
</dbReference>
<sequence length="928" mass="101006">MSLNMKTLTQALAKTAAVIEKTVQTTVQEVTGPKPLQDYELLDQIGSAGPGLAWKLYSAKSARDSTRAHQYPTVCVWVLDKRTLSEARVRAGLSKAAEDSFLDVIRADASRLVRLRHPGVVHVVQALDENKNAMAMVTEPLFASVANALGNLENVEKVPKELKGMEMGLLEMKHGLLQIAETLDFLHNNARLIHRAISPENILITSSGAWKLGGFGFTITTDQASGDLPISQAFHYAEYDVEDSVLPLEPSLNYTAPELVRSKSPSAGCSSDIFSFGCLVYHLIARKPLFNCHNNVKMYMNTLNYLSSEAFSSIPQELVPDLQRMISANESFRPTAIDFTGSPFFRNDTRLRALRFLDHMLERDNMQKSEFLKALSDMWKDFDSRVLRYKVLPPLCAELRNMVMQPMILPMVLTIAESQDKNDFELSTLPALIPVLNTAAGETLLLLVKRAEIIINKTTQENLISHVLPLLVRAYDDTDPRIQEEVLKKSSSLAKQLDVQLVKHSILPRVHGLALKTTVAAVRVNALLCLGDLVHKLDKHAVLEILQTLQRCTAVDRSAPTLMCTLGVANSIFKQYGVEFVAEHVLPLLIPLLTSQQLNVQQFAKYMLFVKDILRIIEEKRGVTVTDSGIPEVKTAPFPNGLQSQALSKTSGTVAPASKSSSSWDEDWGPVSKGPTTRNQLSTSKPLSTTSVLSNQPIQLTSLKSESSLISAVPGQQTTSSCPPVDIEWPPRASSGVTPQLRDADKQLNTGASSSSFDDLDPFANWPPRPSGTSSASGTSNNGSLGSMGNNYSTSLNASTPNSMNFQANGNNSWAFSNQSSSELLKSNQGISTMSAGSLNSGHNPQKSIGFMKQNQGMSALGPYNDKKSTDLGSIFGSSKNEQLAPKLAPPPSTAVGRGRGIGRGATSTSRSTHAKPQSEQPSLLDLL</sequence>
<dbReference type="SUPFAM" id="SSF48371">
    <property type="entry name" value="ARM repeat"/>
    <property type="match status" value="1"/>
</dbReference>
<dbReference type="GO" id="GO:0004672">
    <property type="term" value="F:protein kinase activity"/>
    <property type="evidence" value="ECO:0007669"/>
    <property type="project" value="InterPro"/>
</dbReference>
<dbReference type="Gene3D" id="1.25.10.10">
    <property type="entry name" value="Leucine-rich Repeat Variant"/>
    <property type="match status" value="1"/>
</dbReference>
<dbReference type="OrthoDB" id="79687at2759"/>
<proteinExistence type="predicted"/>
<dbReference type="PROSITE" id="PS50077">
    <property type="entry name" value="HEAT_REPEAT"/>
    <property type="match status" value="1"/>
</dbReference>
<dbReference type="CDD" id="cd14011">
    <property type="entry name" value="PK_SCY1_like"/>
    <property type="match status" value="1"/>
</dbReference>
<dbReference type="PROSITE" id="PS50011">
    <property type="entry name" value="PROTEIN_KINASE_DOM"/>
    <property type="match status" value="1"/>
</dbReference>
<dbReference type="InterPro" id="IPR016024">
    <property type="entry name" value="ARM-type_fold"/>
</dbReference>
<dbReference type="GO" id="GO:0005524">
    <property type="term" value="F:ATP binding"/>
    <property type="evidence" value="ECO:0007669"/>
    <property type="project" value="InterPro"/>
</dbReference>
<gene>
    <name evidence="1" type="ORF">GH714_014802</name>
</gene>